<dbReference type="SUPFAM" id="SSF141868">
    <property type="entry name" value="EAL domain-like"/>
    <property type="match status" value="1"/>
</dbReference>
<comment type="caution">
    <text evidence="4">The sequence shown here is derived from an EMBL/GenBank/DDBJ whole genome shotgun (WGS) entry which is preliminary data.</text>
</comment>
<dbReference type="Gene3D" id="3.30.70.270">
    <property type="match status" value="1"/>
</dbReference>
<dbReference type="EMBL" id="BAEK01000096">
    <property type="protein sequence ID" value="GAC07918.1"/>
    <property type="molecule type" value="Genomic_DNA"/>
</dbReference>
<dbReference type="CDD" id="cd01948">
    <property type="entry name" value="EAL"/>
    <property type="match status" value="1"/>
</dbReference>
<dbReference type="Proteomes" id="UP000008372">
    <property type="component" value="Unassembled WGS sequence"/>
</dbReference>
<dbReference type="SMART" id="SM00448">
    <property type="entry name" value="REC"/>
    <property type="match status" value="1"/>
</dbReference>
<feature type="domain" description="Response regulatory" evidence="2">
    <location>
        <begin position="14"/>
        <end position="129"/>
    </location>
</feature>
<dbReference type="InterPro" id="IPR043128">
    <property type="entry name" value="Rev_trsase/Diguanyl_cyclase"/>
</dbReference>
<dbReference type="PANTHER" id="PTHR33121">
    <property type="entry name" value="CYCLIC DI-GMP PHOSPHODIESTERASE PDEF"/>
    <property type="match status" value="1"/>
</dbReference>
<evidence type="ECO:0000313" key="5">
    <source>
        <dbReference type="Proteomes" id="UP000008372"/>
    </source>
</evidence>
<dbReference type="Gene3D" id="3.20.20.450">
    <property type="entry name" value="EAL domain"/>
    <property type="match status" value="1"/>
</dbReference>
<dbReference type="InterPro" id="IPR001789">
    <property type="entry name" value="Sig_transdc_resp-reg_receiver"/>
</dbReference>
<dbReference type="InterPro" id="IPR029787">
    <property type="entry name" value="Nucleotide_cyclase"/>
</dbReference>
<dbReference type="CDD" id="cd17569">
    <property type="entry name" value="REC_HupR-like"/>
    <property type="match status" value="1"/>
</dbReference>
<accession>A0ABQ0IF94</accession>
<feature type="modified residue" description="4-aspartylphosphate" evidence="1">
    <location>
        <position position="63"/>
    </location>
</feature>
<evidence type="ECO:0000256" key="1">
    <source>
        <dbReference type="PROSITE-ProRule" id="PRU00169"/>
    </source>
</evidence>
<protein>
    <submittedName>
        <fullName evidence="4">Response regulator receiver modulated diguanylate phosphodiesterase</fullName>
    </submittedName>
</protein>
<name>A0ABQ0IF94_9ALTE</name>
<dbReference type="Pfam" id="PF00072">
    <property type="entry name" value="Response_reg"/>
    <property type="match status" value="1"/>
</dbReference>
<dbReference type="SUPFAM" id="SSF52172">
    <property type="entry name" value="CheY-like"/>
    <property type="match status" value="1"/>
</dbReference>
<dbReference type="SUPFAM" id="SSF55073">
    <property type="entry name" value="Nucleotide cyclase"/>
    <property type="match status" value="1"/>
</dbReference>
<evidence type="ECO:0000313" key="4">
    <source>
        <dbReference type="EMBL" id="GAC07918.1"/>
    </source>
</evidence>
<dbReference type="PANTHER" id="PTHR33121:SF70">
    <property type="entry name" value="SIGNALING PROTEIN YKOW"/>
    <property type="match status" value="1"/>
</dbReference>
<dbReference type="PROSITE" id="PS50883">
    <property type="entry name" value="EAL"/>
    <property type="match status" value="1"/>
</dbReference>
<organism evidence="4 5">
    <name type="scientific">Paraglaciecola agarilytica NO2</name>
    <dbReference type="NCBI Taxonomy" id="1125747"/>
    <lineage>
        <taxon>Bacteria</taxon>
        <taxon>Pseudomonadati</taxon>
        <taxon>Pseudomonadota</taxon>
        <taxon>Gammaproteobacteria</taxon>
        <taxon>Alteromonadales</taxon>
        <taxon>Alteromonadaceae</taxon>
        <taxon>Paraglaciecola</taxon>
    </lineage>
</organism>
<dbReference type="RefSeq" id="WP_008306820.1">
    <property type="nucleotide sequence ID" value="NZ_BAEK01000096.1"/>
</dbReference>
<dbReference type="InterPro" id="IPR001633">
    <property type="entry name" value="EAL_dom"/>
</dbReference>
<dbReference type="InterPro" id="IPR035919">
    <property type="entry name" value="EAL_sf"/>
</dbReference>
<gene>
    <name evidence="4" type="ORF">GAGA_5096</name>
</gene>
<dbReference type="PROSITE" id="PS50110">
    <property type="entry name" value="RESPONSE_REGULATORY"/>
    <property type="match status" value="1"/>
</dbReference>
<dbReference type="Pfam" id="PF00563">
    <property type="entry name" value="EAL"/>
    <property type="match status" value="1"/>
</dbReference>
<evidence type="ECO:0000259" key="2">
    <source>
        <dbReference type="PROSITE" id="PS50110"/>
    </source>
</evidence>
<feature type="domain" description="EAL" evidence="3">
    <location>
        <begin position="306"/>
        <end position="560"/>
    </location>
</feature>
<proteinExistence type="predicted"/>
<dbReference type="InterPro" id="IPR011006">
    <property type="entry name" value="CheY-like_superfamily"/>
</dbReference>
<sequence>MKSQQSHVKAPAGKLLVVDDEPNILSSLKRCLVKTPFEVYVANSAQEGLAIMQEHNIQVVLSDFRMPHMSGAELIEQIKSTYPDVISMVLSGFADFDSAIGLLNSGAAHKFLRKPWNNQDLIDEIGGAFTEYHTRLLNKRVLEGEHNPEYYAFEQAVRDQFEMQQEFCLVSLKIKDYDFLEQHAGPNIFKGLLTEIRGLVNSELPQGSQTFAFDNGKIFIIIPDYESEAIIHSRLSAINHKLNEPNTQRQGCVKINCVMGYALAPSDGDSPTSLLENLRCAFSVDNVEKERLCRFDSALRDVQQRQLKIKNSINGALRENQFYLHFQPKVHLPEQKIDSAEILIRWQHKELGWIPPNEFINLSELDGQIEQIGEWLITQSVKMIAELHQFSPDLKRVAINISACQLANNSVVEQFARLLEQYALPPSLIELEITESCLIQDFEQTLKILQALKSLGLSIAMDDFGTGYSSFAYLAKLPIDVLKLDKVLVDGIEGCKEIQSMIAGLITMCHELGISVVAEGVEVAGQVDLLKLYGCDYIQGFHFSKALPKPEFEQILLQQPFNTISNSNSHSRK</sequence>
<keyword evidence="1" id="KW-0597">Phosphoprotein</keyword>
<dbReference type="InterPro" id="IPR050706">
    <property type="entry name" value="Cyclic-di-GMP_PDE-like"/>
</dbReference>
<reference evidence="4 5" key="1">
    <citation type="journal article" date="2014" name="Environ. Microbiol.">
        <title>Comparative genomics of the marine bacterial genus Glaciecola reveals the high degree of genomic diversity and genomic characteristic for cold adaptation.</title>
        <authorList>
            <person name="Qin Q.L."/>
            <person name="Xie B.B."/>
            <person name="Yu Y."/>
            <person name="Shu Y.L."/>
            <person name="Rong J.C."/>
            <person name="Zhang Y.J."/>
            <person name="Zhao D.L."/>
            <person name="Chen X.L."/>
            <person name="Zhang X.Y."/>
            <person name="Chen B."/>
            <person name="Zhou B.C."/>
            <person name="Zhang Y.Z."/>
        </authorList>
    </citation>
    <scope>NUCLEOTIDE SEQUENCE [LARGE SCALE GENOMIC DNA]</scope>
    <source>
        <strain evidence="4 5">NO2</strain>
    </source>
</reference>
<evidence type="ECO:0000259" key="3">
    <source>
        <dbReference type="PROSITE" id="PS50883"/>
    </source>
</evidence>
<dbReference type="SMART" id="SM00052">
    <property type="entry name" value="EAL"/>
    <property type="match status" value="1"/>
</dbReference>
<dbReference type="Gene3D" id="3.40.50.2300">
    <property type="match status" value="1"/>
</dbReference>
<keyword evidence="5" id="KW-1185">Reference proteome</keyword>